<dbReference type="Pfam" id="PF08242">
    <property type="entry name" value="Methyltransf_12"/>
    <property type="match status" value="1"/>
</dbReference>
<sequence length="255" mass="26826">MQERANDTATGGPEDTPPNDAGQAGNDDHGHADGNQAGWPEIAPVDYWEDRYSGSGPVWSGRVNRVLADIAGALPPGRALDLGCGEGGDVIWLAQHGWTATGLDISPTAIARAAEAAREAGIPGNRAQFLATDLSEPGGLGDYDLVTASFLHSPVGLPRTEILRRAAGHVAPGGHLLVTSHAAAPPWASALHEKEHRFPTPREEAEALALDEREWQVLVCEVRQRLATGPDGEPATLSDGVVLARRYPDATRGDA</sequence>
<dbReference type="Gene3D" id="3.40.50.150">
    <property type="entry name" value="Vaccinia Virus protein VP39"/>
    <property type="match status" value="1"/>
</dbReference>
<gene>
    <name evidence="6" type="ORF">FB473_001067</name>
</gene>
<keyword evidence="7" id="KW-1185">Reference proteome</keyword>
<protein>
    <submittedName>
        <fullName evidence="6">SAM-dependent methyltransferase</fullName>
    </submittedName>
</protein>
<evidence type="ECO:0000256" key="4">
    <source>
        <dbReference type="SAM" id="MobiDB-lite"/>
    </source>
</evidence>
<dbReference type="CDD" id="cd02440">
    <property type="entry name" value="AdoMet_MTases"/>
    <property type="match status" value="1"/>
</dbReference>
<comment type="caution">
    <text evidence="6">The sequence shown here is derived from an EMBL/GenBank/DDBJ whole genome shotgun (WGS) entry which is preliminary data.</text>
</comment>
<accession>A0ABX0SI63</accession>
<feature type="domain" description="Methyltransferase type 12" evidence="5">
    <location>
        <begin position="80"/>
        <end position="176"/>
    </location>
</feature>
<evidence type="ECO:0000313" key="7">
    <source>
        <dbReference type="Proteomes" id="UP000749311"/>
    </source>
</evidence>
<keyword evidence="3" id="KW-0949">S-adenosyl-L-methionine</keyword>
<dbReference type="PANTHER" id="PTHR43464">
    <property type="entry name" value="METHYLTRANSFERASE"/>
    <property type="match status" value="1"/>
</dbReference>
<evidence type="ECO:0000259" key="5">
    <source>
        <dbReference type="Pfam" id="PF08242"/>
    </source>
</evidence>
<reference evidence="6 7" key="1">
    <citation type="submission" date="2020-02" db="EMBL/GenBank/DDBJ databases">
        <title>Sequencing the genomes of 1000 actinobacteria strains.</title>
        <authorList>
            <person name="Klenk H.-P."/>
        </authorList>
    </citation>
    <scope>NUCLEOTIDE SEQUENCE [LARGE SCALE GENOMIC DNA]</scope>
    <source>
        <strain evidence="6 7">DSM 19609</strain>
    </source>
</reference>
<dbReference type="InterPro" id="IPR029063">
    <property type="entry name" value="SAM-dependent_MTases_sf"/>
</dbReference>
<evidence type="ECO:0000256" key="1">
    <source>
        <dbReference type="ARBA" id="ARBA00022603"/>
    </source>
</evidence>
<proteinExistence type="predicted"/>
<name>A0ABX0SI63_9ACTN</name>
<dbReference type="Proteomes" id="UP000749311">
    <property type="component" value="Unassembled WGS sequence"/>
</dbReference>
<organism evidence="6 7">
    <name type="scientific">Brooklawnia cerclae</name>
    <dbReference type="NCBI Taxonomy" id="349934"/>
    <lineage>
        <taxon>Bacteria</taxon>
        <taxon>Bacillati</taxon>
        <taxon>Actinomycetota</taxon>
        <taxon>Actinomycetes</taxon>
        <taxon>Propionibacteriales</taxon>
        <taxon>Propionibacteriaceae</taxon>
        <taxon>Brooklawnia</taxon>
    </lineage>
</organism>
<dbReference type="RefSeq" id="WP_167165425.1">
    <property type="nucleotide sequence ID" value="NZ_BAAAOO010000003.1"/>
</dbReference>
<keyword evidence="2" id="KW-0808">Transferase</keyword>
<dbReference type="GO" id="GO:0008168">
    <property type="term" value="F:methyltransferase activity"/>
    <property type="evidence" value="ECO:0007669"/>
    <property type="project" value="UniProtKB-KW"/>
</dbReference>
<dbReference type="PANTHER" id="PTHR43464:SF19">
    <property type="entry name" value="UBIQUINONE BIOSYNTHESIS O-METHYLTRANSFERASE, MITOCHONDRIAL"/>
    <property type="match status" value="1"/>
</dbReference>
<dbReference type="InterPro" id="IPR013217">
    <property type="entry name" value="Methyltransf_12"/>
</dbReference>
<evidence type="ECO:0000256" key="2">
    <source>
        <dbReference type="ARBA" id="ARBA00022679"/>
    </source>
</evidence>
<dbReference type="SUPFAM" id="SSF53335">
    <property type="entry name" value="S-adenosyl-L-methionine-dependent methyltransferases"/>
    <property type="match status" value="1"/>
</dbReference>
<dbReference type="EMBL" id="JAAMOZ010000001">
    <property type="protein sequence ID" value="NIH56422.1"/>
    <property type="molecule type" value="Genomic_DNA"/>
</dbReference>
<keyword evidence="1 6" id="KW-0489">Methyltransferase</keyword>
<feature type="region of interest" description="Disordered" evidence="4">
    <location>
        <begin position="1"/>
        <end position="39"/>
    </location>
</feature>
<dbReference type="GO" id="GO:0032259">
    <property type="term" value="P:methylation"/>
    <property type="evidence" value="ECO:0007669"/>
    <property type="project" value="UniProtKB-KW"/>
</dbReference>
<evidence type="ECO:0000313" key="6">
    <source>
        <dbReference type="EMBL" id="NIH56422.1"/>
    </source>
</evidence>
<evidence type="ECO:0000256" key="3">
    <source>
        <dbReference type="ARBA" id="ARBA00022691"/>
    </source>
</evidence>